<comment type="caution">
    <text evidence="3">The sequence shown here is derived from an EMBL/GenBank/DDBJ whole genome shotgun (WGS) entry which is preliminary data.</text>
</comment>
<organism evidence="3 4">
    <name type="scientific">Gordonia soli NBRC 108243</name>
    <dbReference type="NCBI Taxonomy" id="1223545"/>
    <lineage>
        <taxon>Bacteria</taxon>
        <taxon>Bacillati</taxon>
        <taxon>Actinomycetota</taxon>
        <taxon>Actinomycetes</taxon>
        <taxon>Mycobacteriales</taxon>
        <taxon>Gordoniaceae</taxon>
        <taxon>Gordonia</taxon>
    </lineage>
</organism>
<dbReference type="InterPro" id="IPR036388">
    <property type="entry name" value="WH-like_DNA-bd_sf"/>
</dbReference>
<dbReference type="InterPro" id="IPR016032">
    <property type="entry name" value="Sig_transdc_resp-reg_C-effctor"/>
</dbReference>
<dbReference type="GO" id="GO:0006355">
    <property type="term" value="P:regulation of DNA-templated transcription"/>
    <property type="evidence" value="ECO:0007669"/>
    <property type="project" value="InterPro"/>
</dbReference>
<sequence>MSAVSRGGTSGAAGADVGIRGGRGANPDGARHDREPQGGVAGTVTRIADYRHAPSVPRRVLPRPELSDREIEVLIAWLGADSKDDAASGLFISASTVSTHLSRIRAKYAAVGRAAPTKTHLFARALQDGYTTLDEW</sequence>
<dbReference type="eggNOG" id="COG2771">
    <property type="taxonomic scope" value="Bacteria"/>
</dbReference>
<dbReference type="Proteomes" id="UP000011666">
    <property type="component" value="Unassembled WGS sequence"/>
</dbReference>
<reference evidence="3 4" key="1">
    <citation type="submission" date="2013-01" db="EMBL/GenBank/DDBJ databases">
        <title>Whole genome shotgun sequence of Gordonia soli NBRC 108243.</title>
        <authorList>
            <person name="Isaki-Nakamura S."/>
            <person name="Hosoyama A."/>
            <person name="Tsuchikane K."/>
            <person name="Ando Y."/>
            <person name="Baba S."/>
            <person name="Ohji S."/>
            <person name="Hamada M."/>
            <person name="Tamura T."/>
            <person name="Yamazoe A."/>
            <person name="Yamazaki S."/>
            <person name="Fujita N."/>
        </authorList>
    </citation>
    <scope>NUCLEOTIDE SEQUENCE [LARGE SCALE GENOMIC DNA]</scope>
    <source>
        <strain evidence="3 4">NBRC 108243</strain>
    </source>
</reference>
<protein>
    <submittedName>
        <fullName evidence="3">Putative LuxR family transcriptional regulator</fullName>
    </submittedName>
</protein>
<evidence type="ECO:0000313" key="4">
    <source>
        <dbReference type="Proteomes" id="UP000011666"/>
    </source>
</evidence>
<dbReference type="Pfam" id="PF00196">
    <property type="entry name" value="GerE"/>
    <property type="match status" value="1"/>
</dbReference>
<dbReference type="SMART" id="SM00421">
    <property type="entry name" value="HTH_LUXR"/>
    <property type="match status" value="1"/>
</dbReference>
<dbReference type="SUPFAM" id="SSF46894">
    <property type="entry name" value="C-terminal effector domain of the bipartite response regulators"/>
    <property type="match status" value="1"/>
</dbReference>
<dbReference type="AlphaFoldDB" id="M0QCJ2"/>
<dbReference type="GO" id="GO:0003677">
    <property type="term" value="F:DNA binding"/>
    <property type="evidence" value="ECO:0007669"/>
    <property type="project" value="InterPro"/>
</dbReference>
<dbReference type="Gene3D" id="1.10.10.10">
    <property type="entry name" value="Winged helix-like DNA-binding domain superfamily/Winged helix DNA-binding domain"/>
    <property type="match status" value="1"/>
</dbReference>
<dbReference type="STRING" id="1223545.GS4_01_00820"/>
<gene>
    <name evidence="3" type="ORF">GS4_01_00820</name>
</gene>
<accession>M0QCJ2</accession>
<name>M0QCJ2_9ACTN</name>
<proteinExistence type="predicted"/>
<evidence type="ECO:0000259" key="2">
    <source>
        <dbReference type="SMART" id="SM00421"/>
    </source>
</evidence>
<dbReference type="EMBL" id="BANX01000001">
    <property type="protein sequence ID" value="GAC66280.1"/>
    <property type="molecule type" value="Genomic_DNA"/>
</dbReference>
<keyword evidence="4" id="KW-1185">Reference proteome</keyword>
<evidence type="ECO:0000313" key="3">
    <source>
        <dbReference type="EMBL" id="GAC66280.1"/>
    </source>
</evidence>
<feature type="domain" description="HTH luxR-type" evidence="2">
    <location>
        <begin position="63"/>
        <end position="120"/>
    </location>
</feature>
<evidence type="ECO:0000256" key="1">
    <source>
        <dbReference type="SAM" id="MobiDB-lite"/>
    </source>
</evidence>
<feature type="region of interest" description="Disordered" evidence="1">
    <location>
        <begin position="1"/>
        <end position="44"/>
    </location>
</feature>
<dbReference type="InterPro" id="IPR000792">
    <property type="entry name" value="Tscrpt_reg_LuxR_C"/>
</dbReference>